<evidence type="ECO:0000313" key="1">
    <source>
        <dbReference type="EMBL" id="KRG58974.1"/>
    </source>
</evidence>
<dbReference type="Proteomes" id="UP000051254">
    <property type="component" value="Unassembled WGS sequence"/>
</dbReference>
<sequence>MRDFGLVPSFACLMLAACVSIRASSPEQGAVSLTGMQTRAYPPIEHGAWGTLPAELQAALTKLPESVAPLDRPALTALARLRYARSAQREFYARSDDVTVWMRRFEGKDGGPAGLALQVAGSCNRLPPVHLLSRTDLDALTSSCAQREHADFDTGLLLFKLASDGRLLPAGEVQGQLFPRLSAAQQHTLDSIGVGPPFADIPMLADGDEMAVWREADPERPLPENLPGTHPVYPGLVHGGNLVWTGTAFRIRQP</sequence>
<dbReference type="OrthoDB" id="6047103at2"/>
<dbReference type="AlphaFoldDB" id="A0A0R0BZU1"/>
<dbReference type="PATRIC" id="fig|266128.3.peg.2821"/>
<dbReference type="EMBL" id="JACIUV010000002">
    <property type="protein sequence ID" value="MBB1116144.1"/>
    <property type="molecule type" value="Genomic_DNA"/>
</dbReference>
<gene>
    <name evidence="1" type="ORF">ABB25_05775</name>
    <name evidence="2" type="ORF">H4O09_03550</name>
</gene>
<dbReference type="EMBL" id="LDJH01000008">
    <property type="protein sequence ID" value="KRG58974.1"/>
    <property type="molecule type" value="Genomic_DNA"/>
</dbReference>
<comment type="caution">
    <text evidence="1">The sequence shown here is derived from an EMBL/GenBank/DDBJ whole genome shotgun (WGS) entry which is preliminary data.</text>
</comment>
<evidence type="ECO:0008006" key="5">
    <source>
        <dbReference type="Google" id="ProtNLM"/>
    </source>
</evidence>
<reference evidence="2 4" key="2">
    <citation type="submission" date="2020-08" db="EMBL/GenBank/DDBJ databases">
        <title>Stenotrophomonas sp. W1S232.</title>
        <authorList>
            <person name="Deng Y."/>
        </authorList>
    </citation>
    <scope>NUCLEOTIDE SEQUENCE [LARGE SCALE GENOMIC DNA]</scope>
    <source>
        <strain evidence="2 4">W1S232</strain>
    </source>
</reference>
<evidence type="ECO:0000313" key="2">
    <source>
        <dbReference type="EMBL" id="MBB1116144.1"/>
    </source>
</evidence>
<proteinExistence type="predicted"/>
<dbReference type="RefSeq" id="WP_057664841.1">
    <property type="nucleotide sequence ID" value="NZ_JACIUV010000002.1"/>
</dbReference>
<dbReference type="Proteomes" id="UP000550609">
    <property type="component" value="Unassembled WGS sequence"/>
</dbReference>
<accession>A0A0R0BZU1</accession>
<organism evidence="1 3">
    <name type="scientific">Stenotrophomonas koreensis</name>
    <dbReference type="NCBI Taxonomy" id="266128"/>
    <lineage>
        <taxon>Bacteria</taxon>
        <taxon>Pseudomonadati</taxon>
        <taxon>Pseudomonadota</taxon>
        <taxon>Gammaproteobacteria</taxon>
        <taxon>Lysobacterales</taxon>
        <taxon>Lysobacteraceae</taxon>
        <taxon>Stenotrophomonas</taxon>
    </lineage>
</organism>
<keyword evidence="3" id="KW-1185">Reference proteome</keyword>
<name>A0A0R0BZU1_9GAMM</name>
<dbReference type="STRING" id="266128.ABB25_05775"/>
<accession>A0A7W3UYE7</accession>
<protein>
    <recommendedName>
        <fullName evidence="5">Lipoprotein</fullName>
    </recommendedName>
</protein>
<evidence type="ECO:0000313" key="4">
    <source>
        <dbReference type="Proteomes" id="UP000550609"/>
    </source>
</evidence>
<dbReference type="PROSITE" id="PS51257">
    <property type="entry name" value="PROKAR_LIPOPROTEIN"/>
    <property type="match status" value="1"/>
</dbReference>
<evidence type="ECO:0000313" key="3">
    <source>
        <dbReference type="Proteomes" id="UP000051254"/>
    </source>
</evidence>
<reference evidence="1 3" key="1">
    <citation type="submission" date="2015-05" db="EMBL/GenBank/DDBJ databases">
        <title>Genome sequencing and analysis of members of genus Stenotrophomonas.</title>
        <authorList>
            <person name="Patil P.P."/>
            <person name="Midha S."/>
            <person name="Patil P.B."/>
        </authorList>
    </citation>
    <scope>NUCLEOTIDE SEQUENCE [LARGE SCALE GENOMIC DNA]</scope>
    <source>
        <strain evidence="1 3">DSM 17805</strain>
    </source>
</reference>